<dbReference type="RefSeq" id="WP_340360142.1">
    <property type="nucleotide sequence ID" value="NZ_JBBKZU010000015.1"/>
</dbReference>
<gene>
    <name evidence="2" type="ORF">WKW77_27860</name>
</gene>
<dbReference type="InterPro" id="IPR010753">
    <property type="entry name" value="DUF1330"/>
</dbReference>
<dbReference type="PANTHER" id="PTHR41521:SF4">
    <property type="entry name" value="BLR0684 PROTEIN"/>
    <property type="match status" value="1"/>
</dbReference>
<accession>A0ABU8VMN2</accession>
<organism evidence="2 3">
    <name type="scientific">Variovorax ureilyticus</name>
    <dbReference type="NCBI Taxonomy" id="1836198"/>
    <lineage>
        <taxon>Bacteria</taxon>
        <taxon>Pseudomonadati</taxon>
        <taxon>Pseudomonadota</taxon>
        <taxon>Betaproteobacteria</taxon>
        <taxon>Burkholderiales</taxon>
        <taxon>Comamonadaceae</taxon>
        <taxon>Variovorax</taxon>
    </lineage>
</organism>
<evidence type="ECO:0000313" key="3">
    <source>
        <dbReference type="Proteomes" id="UP001365846"/>
    </source>
</evidence>
<comment type="caution">
    <text evidence="2">The sequence shown here is derived from an EMBL/GenBank/DDBJ whole genome shotgun (WGS) entry which is preliminary data.</text>
</comment>
<evidence type="ECO:0000313" key="2">
    <source>
        <dbReference type="EMBL" id="MEJ8814919.1"/>
    </source>
</evidence>
<dbReference type="PANTHER" id="PTHR41521">
    <property type="match status" value="1"/>
</dbReference>
<protein>
    <submittedName>
        <fullName evidence="2">DUF1330 domain-containing protein</fullName>
    </submittedName>
</protein>
<reference evidence="2 3" key="1">
    <citation type="submission" date="2024-03" db="EMBL/GenBank/DDBJ databases">
        <title>Novel species of the genus Variovorax.</title>
        <authorList>
            <person name="Liu Q."/>
            <person name="Xin Y.-H."/>
        </authorList>
    </citation>
    <scope>NUCLEOTIDE SEQUENCE [LARGE SCALE GENOMIC DNA]</scope>
    <source>
        <strain evidence="2 3">KACC 18899</strain>
    </source>
</reference>
<dbReference type="Pfam" id="PF07045">
    <property type="entry name" value="DUF1330"/>
    <property type="match status" value="1"/>
</dbReference>
<dbReference type="SUPFAM" id="SSF54909">
    <property type="entry name" value="Dimeric alpha+beta barrel"/>
    <property type="match status" value="1"/>
</dbReference>
<dbReference type="Gene3D" id="3.30.70.100">
    <property type="match status" value="1"/>
</dbReference>
<keyword evidence="3" id="KW-1185">Reference proteome</keyword>
<feature type="domain" description="DUF1330" evidence="1">
    <location>
        <begin position="2"/>
        <end position="95"/>
    </location>
</feature>
<proteinExistence type="predicted"/>
<name>A0ABU8VMN2_9BURK</name>
<dbReference type="Proteomes" id="UP001365846">
    <property type="component" value="Unassembled WGS sequence"/>
</dbReference>
<dbReference type="InterPro" id="IPR011008">
    <property type="entry name" value="Dimeric_a/b-barrel"/>
</dbReference>
<evidence type="ECO:0000259" key="1">
    <source>
        <dbReference type="Pfam" id="PF07045"/>
    </source>
</evidence>
<dbReference type="EMBL" id="JBBKZU010000015">
    <property type="protein sequence ID" value="MEJ8814919.1"/>
    <property type="molecule type" value="Genomic_DNA"/>
</dbReference>
<sequence>MPAYCIANIEVHTPDIYDSYRRHTAGTLPKFGGRFLVRGGATEVAEGSWQPARLVVIEFPSMEDLQAWYRSPEYQAIVRGRREGARSEVVFVEGFTP</sequence>